<dbReference type="InterPro" id="IPR000421">
    <property type="entry name" value="FA58C"/>
</dbReference>
<dbReference type="EMBL" id="DS469670">
    <property type="protein sequence ID" value="EDO36451.1"/>
    <property type="molecule type" value="Genomic_DNA"/>
</dbReference>
<sequence length="83" mass="9743">VATQGRSDYDQWITEYELSHSLNAQIWMSYQEENGKAKVFPGNVDRNTVVTHLLTNYPYVRHVRIIAKAWFRHVSLRAELYGC</sequence>
<dbReference type="Gene3D" id="2.60.120.260">
    <property type="entry name" value="Galactose-binding domain-like"/>
    <property type="match status" value="1"/>
</dbReference>
<evidence type="ECO:0000313" key="3">
    <source>
        <dbReference type="Proteomes" id="UP000001593"/>
    </source>
</evidence>
<proteinExistence type="predicted"/>
<dbReference type="Proteomes" id="UP000001593">
    <property type="component" value="Unassembled WGS sequence"/>
</dbReference>
<keyword evidence="3" id="KW-1185">Reference proteome</keyword>
<evidence type="ECO:0000259" key="1">
    <source>
        <dbReference type="PROSITE" id="PS50022"/>
    </source>
</evidence>
<dbReference type="AlphaFoldDB" id="A7SIQ3"/>
<dbReference type="Pfam" id="PF00754">
    <property type="entry name" value="F5_F8_type_C"/>
    <property type="match status" value="1"/>
</dbReference>
<feature type="domain" description="F5/8 type C" evidence="1">
    <location>
        <begin position="1"/>
        <end position="83"/>
    </location>
</feature>
<reference evidence="2 3" key="1">
    <citation type="journal article" date="2007" name="Science">
        <title>Sea anemone genome reveals ancestral eumetazoan gene repertoire and genomic organization.</title>
        <authorList>
            <person name="Putnam N.H."/>
            <person name="Srivastava M."/>
            <person name="Hellsten U."/>
            <person name="Dirks B."/>
            <person name="Chapman J."/>
            <person name="Salamov A."/>
            <person name="Terry A."/>
            <person name="Shapiro H."/>
            <person name="Lindquist E."/>
            <person name="Kapitonov V.V."/>
            <person name="Jurka J."/>
            <person name="Genikhovich G."/>
            <person name="Grigoriev I.V."/>
            <person name="Lucas S.M."/>
            <person name="Steele R.E."/>
            <person name="Finnerty J.R."/>
            <person name="Technau U."/>
            <person name="Martindale M.Q."/>
            <person name="Rokhsar D.S."/>
        </authorList>
    </citation>
    <scope>NUCLEOTIDE SEQUENCE [LARGE SCALE GENOMIC DNA]</scope>
    <source>
        <strain evidence="3">CH2 X CH6</strain>
    </source>
</reference>
<feature type="non-terminal residue" evidence="2">
    <location>
        <position position="83"/>
    </location>
</feature>
<dbReference type="PROSITE" id="PS50022">
    <property type="entry name" value="FA58C_3"/>
    <property type="match status" value="1"/>
</dbReference>
<dbReference type="STRING" id="45351.A7SIQ3"/>
<organism evidence="2 3">
    <name type="scientific">Nematostella vectensis</name>
    <name type="common">Starlet sea anemone</name>
    <dbReference type="NCBI Taxonomy" id="45351"/>
    <lineage>
        <taxon>Eukaryota</taxon>
        <taxon>Metazoa</taxon>
        <taxon>Cnidaria</taxon>
        <taxon>Anthozoa</taxon>
        <taxon>Hexacorallia</taxon>
        <taxon>Actiniaria</taxon>
        <taxon>Edwardsiidae</taxon>
        <taxon>Nematostella</taxon>
    </lineage>
</organism>
<protein>
    <recommendedName>
        <fullName evidence="1">F5/8 type C domain-containing protein</fullName>
    </recommendedName>
</protein>
<dbReference type="PANTHER" id="PTHR24543">
    <property type="entry name" value="MULTICOPPER OXIDASE-RELATED"/>
    <property type="match status" value="1"/>
</dbReference>
<dbReference type="PhylomeDB" id="A7SIQ3"/>
<dbReference type="HOGENOM" id="CLU_030066_5_0_1"/>
<gene>
    <name evidence="2" type="ORF">NEMVEDRAFT_v1g119746</name>
</gene>
<accession>A7SIQ3</accession>
<dbReference type="InterPro" id="IPR008979">
    <property type="entry name" value="Galactose-bd-like_sf"/>
</dbReference>
<name>A7SIQ3_NEMVE</name>
<dbReference type="PANTHER" id="PTHR24543:SF335">
    <property type="entry name" value="EGF-LIKE REPEAT AND DISCOIDIN I-LIKE DOMAIN-CONTAINING PROTEIN 3"/>
    <property type="match status" value="1"/>
</dbReference>
<dbReference type="SUPFAM" id="SSF49785">
    <property type="entry name" value="Galactose-binding domain-like"/>
    <property type="match status" value="1"/>
</dbReference>
<evidence type="ECO:0000313" key="2">
    <source>
        <dbReference type="EMBL" id="EDO36451.1"/>
    </source>
</evidence>
<dbReference type="InParanoid" id="A7SIQ3"/>